<keyword evidence="3" id="KW-1185">Reference proteome</keyword>
<dbReference type="PANTHER" id="PTHR47723">
    <property type="entry name" value="OS05G0353850 PROTEIN"/>
    <property type="match status" value="1"/>
</dbReference>
<dbReference type="InterPro" id="IPR002156">
    <property type="entry name" value="RNaseH_domain"/>
</dbReference>
<dbReference type="InterPro" id="IPR012337">
    <property type="entry name" value="RNaseH-like_sf"/>
</dbReference>
<dbReference type="SUPFAM" id="SSF53098">
    <property type="entry name" value="Ribonuclease H-like"/>
    <property type="match status" value="1"/>
</dbReference>
<dbReference type="InterPro" id="IPR044730">
    <property type="entry name" value="RNase_H-like_dom_plant"/>
</dbReference>
<dbReference type="Gene3D" id="3.30.420.10">
    <property type="entry name" value="Ribonuclease H-like superfamily/Ribonuclease H"/>
    <property type="match status" value="1"/>
</dbReference>
<evidence type="ECO:0000313" key="3">
    <source>
        <dbReference type="Proteomes" id="UP001472677"/>
    </source>
</evidence>
<feature type="domain" description="RNase H type-1" evidence="1">
    <location>
        <begin position="2"/>
        <end position="100"/>
    </location>
</feature>
<comment type="caution">
    <text evidence="2">The sequence shown here is derived from an EMBL/GenBank/DDBJ whole genome shotgun (WGS) entry which is preliminary data.</text>
</comment>
<accession>A0ABR2B7R8</accession>
<dbReference type="Proteomes" id="UP001472677">
    <property type="component" value="Unassembled WGS sequence"/>
</dbReference>
<reference evidence="2 3" key="1">
    <citation type="journal article" date="2024" name="G3 (Bethesda)">
        <title>Genome assembly of Hibiscus sabdariffa L. provides insights into metabolisms of medicinal natural products.</title>
        <authorList>
            <person name="Kim T."/>
        </authorList>
    </citation>
    <scope>NUCLEOTIDE SEQUENCE [LARGE SCALE GENOMIC DNA]</scope>
    <source>
        <strain evidence="2">TK-2024</strain>
        <tissue evidence="2">Old leaves</tissue>
    </source>
</reference>
<evidence type="ECO:0000313" key="2">
    <source>
        <dbReference type="EMBL" id="KAK8502827.1"/>
    </source>
</evidence>
<sequence>MGSVLGGLAQHSAHCLDALHVEFSAIVAGLQLARDKGWRRIHIESDSAIIINKFNRTGPDLSVLGSHVHAARNLLRHFDDCIFSFIPKCCNSVAHSLATHVCHSGAALFFDSSCPVFLEHIVLADMH</sequence>
<dbReference type="CDD" id="cd06222">
    <property type="entry name" value="RNase_H_like"/>
    <property type="match status" value="1"/>
</dbReference>
<name>A0ABR2B7R8_9ROSI</name>
<organism evidence="2 3">
    <name type="scientific">Hibiscus sabdariffa</name>
    <name type="common">roselle</name>
    <dbReference type="NCBI Taxonomy" id="183260"/>
    <lineage>
        <taxon>Eukaryota</taxon>
        <taxon>Viridiplantae</taxon>
        <taxon>Streptophyta</taxon>
        <taxon>Embryophyta</taxon>
        <taxon>Tracheophyta</taxon>
        <taxon>Spermatophyta</taxon>
        <taxon>Magnoliopsida</taxon>
        <taxon>eudicotyledons</taxon>
        <taxon>Gunneridae</taxon>
        <taxon>Pentapetalae</taxon>
        <taxon>rosids</taxon>
        <taxon>malvids</taxon>
        <taxon>Malvales</taxon>
        <taxon>Malvaceae</taxon>
        <taxon>Malvoideae</taxon>
        <taxon>Hibiscus</taxon>
    </lineage>
</organism>
<gene>
    <name evidence="2" type="ORF">V6N12_063766</name>
</gene>
<dbReference type="InterPro" id="IPR053151">
    <property type="entry name" value="RNase_H-like"/>
</dbReference>
<evidence type="ECO:0000259" key="1">
    <source>
        <dbReference type="Pfam" id="PF13456"/>
    </source>
</evidence>
<dbReference type="EMBL" id="JBBPBM010000162">
    <property type="protein sequence ID" value="KAK8502827.1"/>
    <property type="molecule type" value="Genomic_DNA"/>
</dbReference>
<dbReference type="InterPro" id="IPR036397">
    <property type="entry name" value="RNaseH_sf"/>
</dbReference>
<protein>
    <recommendedName>
        <fullName evidence="1">RNase H type-1 domain-containing protein</fullName>
    </recommendedName>
</protein>
<proteinExistence type="predicted"/>
<dbReference type="Pfam" id="PF13456">
    <property type="entry name" value="RVT_3"/>
    <property type="match status" value="1"/>
</dbReference>
<dbReference type="PANTHER" id="PTHR47723:SF19">
    <property type="entry name" value="POLYNUCLEOTIDYL TRANSFERASE, RIBONUCLEASE H-LIKE SUPERFAMILY PROTEIN"/>
    <property type="match status" value="1"/>
</dbReference>